<reference evidence="1 2" key="1">
    <citation type="journal article" date="2006" name="Nature">
        <title>Global trends of whole-genome duplications revealed by the ciliate Paramecium tetraurelia.</title>
        <authorList>
            <consortium name="Genoscope"/>
            <person name="Aury J.-M."/>
            <person name="Jaillon O."/>
            <person name="Duret L."/>
            <person name="Noel B."/>
            <person name="Jubin C."/>
            <person name="Porcel B.M."/>
            <person name="Segurens B."/>
            <person name="Daubin V."/>
            <person name="Anthouard V."/>
            <person name="Aiach N."/>
            <person name="Arnaiz O."/>
            <person name="Billaut A."/>
            <person name="Beisson J."/>
            <person name="Blanc I."/>
            <person name="Bouhouche K."/>
            <person name="Camara F."/>
            <person name="Duharcourt S."/>
            <person name="Guigo R."/>
            <person name="Gogendeau D."/>
            <person name="Katinka M."/>
            <person name="Keller A.-M."/>
            <person name="Kissmehl R."/>
            <person name="Klotz C."/>
            <person name="Koll F."/>
            <person name="Le Moue A."/>
            <person name="Lepere C."/>
            <person name="Malinsky S."/>
            <person name="Nowacki M."/>
            <person name="Nowak J.K."/>
            <person name="Plattner H."/>
            <person name="Poulain J."/>
            <person name="Ruiz F."/>
            <person name="Serrano V."/>
            <person name="Zagulski M."/>
            <person name="Dessen P."/>
            <person name="Betermier M."/>
            <person name="Weissenbach J."/>
            <person name="Scarpelli C."/>
            <person name="Schachter V."/>
            <person name="Sperling L."/>
            <person name="Meyer E."/>
            <person name="Cohen J."/>
            <person name="Wincker P."/>
        </authorList>
    </citation>
    <scope>NUCLEOTIDE SEQUENCE [LARGE SCALE GENOMIC DNA]</scope>
    <source>
        <strain evidence="1 2">Stock d4-2</strain>
    </source>
</reference>
<name>A0CTP0_PARTE</name>
<dbReference type="EMBL" id="CT868174">
    <property type="protein sequence ID" value="CAK74157.1"/>
    <property type="molecule type" value="Genomic_DNA"/>
</dbReference>
<proteinExistence type="predicted"/>
<dbReference type="GeneID" id="5027339"/>
<organism evidence="1 2">
    <name type="scientific">Paramecium tetraurelia</name>
    <dbReference type="NCBI Taxonomy" id="5888"/>
    <lineage>
        <taxon>Eukaryota</taxon>
        <taxon>Sar</taxon>
        <taxon>Alveolata</taxon>
        <taxon>Ciliophora</taxon>
        <taxon>Intramacronucleata</taxon>
        <taxon>Oligohymenophorea</taxon>
        <taxon>Peniculida</taxon>
        <taxon>Parameciidae</taxon>
        <taxon>Paramecium</taxon>
    </lineage>
</organism>
<accession>A0CTP0</accession>
<evidence type="ECO:0000313" key="1">
    <source>
        <dbReference type="EMBL" id="CAK74157.1"/>
    </source>
</evidence>
<dbReference type="KEGG" id="ptm:GSPATT00010391001"/>
<protein>
    <submittedName>
        <fullName evidence="1">Uncharacterized protein</fullName>
    </submittedName>
</protein>
<gene>
    <name evidence="1" type="ORF">GSPATT00010391001</name>
</gene>
<keyword evidence="2" id="KW-1185">Reference proteome</keyword>
<dbReference type="AlphaFoldDB" id="A0CTP0"/>
<dbReference type="Proteomes" id="UP000000600">
    <property type="component" value="Unassembled WGS sequence"/>
</dbReference>
<dbReference type="RefSeq" id="XP_001441554.1">
    <property type="nucleotide sequence ID" value="XM_001441517.1"/>
</dbReference>
<sequence>MSQGKNNNQPFTFGNNASEFDQQFLFQRYDITSKHSILFTDIHIYI</sequence>
<dbReference type="InParanoid" id="A0CTP0"/>
<dbReference type="HOGENOM" id="CLU_3192484_0_0_1"/>
<evidence type="ECO:0000313" key="2">
    <source>
        <dbReference type="Proteomes" id="UP000000600"/>
    </source>
</evidence>